<evidence type="ECO:0000313" key="2">
    <source>
        <dbReference type="EMBL" id="GAA0481802.1"/>
    </source>
</evidence>
<dbReference type="InterPro" id="IPR012495">
    <property type="entry name" value="TadE-like_dom"/>
</dbReference>
<sequence length="232" mass="25292">MIYDNISHSLKDMKRKFDNLSLVKDTSGLALVEFAFTAPLLLTFGLGGLETANLAVAHLQVSQVAMLAADNASRVRTTIDEADIREIFTGVHLTGNSIDFSPNARVILSNLEHNGLLGSDEGQWIRWQRCYGSNTKYSSSYGAEGDGRTDSSLAGGIGPTGKKIEATAATAVNFVEVVYDYKPLVSDRFFGEVVIRYQSAFVSRERADHALRNASSIPASELWTCNRYATVS</sequence>
<proteinExistence type="predicted"/>
<dbReference type="EMBL" id="BAAAEM010000003">
    <property type="protein sequence ID" value="GAA0481802.1"/>
    <property type="molecule type" value="Genomic_DNA"/>
</dbReference>
<dbReference type="Proteomes" id="UP001500713">
    <property type="component" value="Unassembled WGS sequence"/>
</dbReference>
<dbReference type="Pfam" id="PF07811">
    <property type="entry name" value="TadE"/>
    <property type="match status" value="1"/>
</dbReference>
<name>A0ABP3KKT0_9SPHN</name>
<evidence type="ECO:0000313" key="3">
    <source>
        <dbReference type="Proteomes" id="UP001500713"/>
    </source>
</evidence>
<feature type="domain" description="TadE-like" evidence="1">
    <location>
        <begin position="28"/>
        <end position="69"/>
    </location>
</feature>
<accession>A0ABP3KKT0</accession>
<keyword evidence="3" id="KW-1185">Reference proteome</keyword>
<organism evidence="2 3">
    <name type="scientific">Parasphingorhabdus litoris</name>
    <dbReference type="NCBI Taxonomy" id="394733"/>
    <lineage>
        <taxon>Bacteria</taxon>
        <taxon>Pseudomonadati</taxon>
        <taxon>Pseudomonadota</taxon>
        <taxon>Alphaproteobacteria</taxon>
        <taxon>Sphingomonadales</taxon>
        <taxon>Sphingomonadaceae</taxon>
        <taxon>Parasphingorhabdus</taxon>
    </lineage>
</organism>
<comment type="caution">
    <text evidence="2">The sequence shown here is derived from an EMBL/GenBank/DDBJ whole genome shotgun (WGS) entry which is preliminary data.</text>
</comment>
<gene>
    <name evidence="2" type="ORF">GCM10009096_25030</name>
</gene>
<protein>
    <recommendedName>
        <fullName evidence="1">TadE-like domain-containing protein</fullName>
    </recommendedName>
</protein>
<evidence type="ECO:0000259" key="1">
    <source>
        <dbReference type="Pfam" id="PF07811"/>
    </source>
</evidence>
<reference evidence="3" key="1">
    <citation type="journal article" date="2019" name="Int. J. Syst. Evol. Microbiol.">
        <title>The Global Catalogue of Microorganisms (GCM) 10K type strain sequencing project: providing services to taxonomists for standard genome sequencing and annotation.</title>
        <authorList>
            <consortium name="The Broad Institute Genomics Platform"/>
            <consortium name="The Broad Institute Genome Sequencing Center for Infectious Disease"/>
            <person name="Wu L."/>
            <person name="Ma J."/>
        </authorList>
    </citation>
    <scope>NUCLEOTIDE SEQUENCE [LARGE SCALE GENOMIC DNA]</scope>
    <source>
        <strain evidence="3">JCM 14162</strain>
    </source>
</reference>